<gene>
    <name evidence="1" type="ORF">HINF_LOCUS13819</name>
    <name evidence="2" type="ORF">HINF_LOCUS77302</name>
</gene>
<accession>A0AA86NUR0</accession>
<reference evidence="1" key="1">
    <citation type="submission" date="2023-06" db="EMBL/GenBank/DDBJ databases">
        <authorList>
            <person name="Kurt Z."/>
        </authorList>
    </citation>
    <scope>NUCLEOTIDE SEQUENCE</scope>
</reference>
<proteinExistence type="predicted"/>
<evidence type="ECO:0000313" key="3">
    <source>
        <dbReference type="Proteomes" id="UP001642409"/>
    </source>
</evidence>
<name>A0AA86NUR0_9EUKA</name>
<dbReference type="Proteomes" id="UP001642409">
    <property type="component" value="Unassembled WGS sequence"/>
</dbReference>
<dbReference type="EMBL" id="CAXDID020000753">
    <property type="protein sequence ID" value="CAL6113001.1"/>
    <property type="molecule type" value="Genomic_DNA"/>
</dbReference>
<dbReference type="InterPro" id="IPR029058">
    <property type="entry name" value="AB_hydrolase_fold"/>
</dbReference>
<dbReference type="AlphaFoldDB" id="A0AA86NUR0"/>
<sequence length="322" mass="36291">MKKIRDSILIAPQVAPYLPYQEEYKKIPKNIFEPVQQTNIQLTESQRQQIKYYAKLCQVLEFGDFTDGKQFVSNILASQDQKRKDRTQMILQRLAVLGIQSTNVKILSPDRQDNMPAFVSFEIQNQLITVIDQDFASNVVTNSPLVPLQTFYASQVYLTQANTILTTISPYINNNTPVFTGKGHGASIAQVLVRMLQEKAAVGTVFGPAPVFDLMTANILSQNVLTVVMKNDPLPRLSKHALSVLDSRVNCIKYKGEQINTEKLSQMISTGNDQFVGGYILLVIPNGVGYDLSCAEKHQIAEYFVDFVVDEQNVYWKMVEKI</sequence>
<evidence type="ECO:0000313" key="2">
    <source>
        <dbReference type="EMBL" id="CAL6113001.1"/>
    </source>
</evidence>
<protein>
    <submittedName>
        <fullName evidence="1">Alpha/Beta hydrolase fold</fullName>
    </submittedName>
    <submittedName>
        <fullName evidence="2">Alpha/Beta_hydrolase fold</fullName>
    </submittedName>
</protein>
<comment type="caution">
    <text evidence="1">The sequence shown here is derived from an EMBL/GenBank/DDBJ whole genome shotgun (WGS) entry which is preliminary data.</text>
</comment>
<dbReference type="EMBL" id="CATOUU010000363">
    <property type="protein sequence ID" value="CAI9926174.1"/>
    <property type="molecule type" value="Genomic_DNA"/>
</dbReference>
<keyword evidence="1" id="KW-0378">Hydrolase</keyword>
<reference evidence="2 3" key="2">
    <citation type="submission" date="2024-07" db="EMBL/GenBank/DDBJ databases">
        <authorList>
            <person name="Akdeniz Z."/>
        </authorList>
    </citation>
    <scope>NUCLEOTIDE SEQUENCE [LARGE SCALE GENOMIC DNA]</scope>
</reference>
<evidence type="ECO:0000313" key="1">
    <source>
        <dbReference type="EMBL" id="CAI9926174.1"/>
    </source>
</evidence>
<dbReference type="GO" id="GO:0016787">
    <property type="term" value="F:hydrolase activity"/>
    <property type="evidence" value="ECO:0007669"/>
    <property type="project" value="UniProtKB-KW"/>
</dbReference>
<organism evidence="1">
    <name type="scientific">Hexamita inflata</name>
    <dbReference type="NCBI Taxonomy" id="28002"/>
    <lineage>
        <taxon>Eukaryota</taxon>
        <taxon>Metamonada</taxon>
        <taxon>Diplomonadida</taxon>
        <taxon>Hexamitidae</taxon>
        <taxon>Hexamitinae</taxon>
        <taxon>Hexamita</taxon>
    </lineage>
</organism>
<dbReference type="SUPFAM" id="SSF53474">
    <property type="entry name" value="alpha/beta-Hydrolases"/>
    <property type="match status" value="1"/>
</dbReference>
<keyword evidence="3" id="KW-1185">Reference proteome</keyword>